<dbReference type="Proteomes" id="UP000326799">
    <property type="component" value="Unassembled WGS sequence"/>
</dbReference>
<evidence type="ECO:0000313" key="3">
    <source>
        <dbReference type="Proteomes" id="UP000326799"/>
    </source>
</evidence>
<organism evidence="2 3">
    <name type="scientific">Aspergillus novoparasiticus</name>
    <dbReference type="NCBI Taxonomy" id="986946"/>
    <lineage>
        <taxon>Eukaryota</taxon>
        <taxon>Fungi</taxon>
        <taxon>Dikarya</taxon>
        <taxon>Ascomycota</taxon>
        <taxon>Pezizomycotina</taxon>
        <taxon>Eurotiomycetes</taxon>
        <taxon>Eurotiomycetidae</taxon>
        <taxon>Eurotiales</taxon>
        <taxon>Aspergillaceae</taxon>
        <taxon>Aspergillus</taxon>
        <taxon>Aspergillus subgen. Circumdati</taxon>
    </lineage>
</organism>
<gene>
    <name evidence="2" type="ORF">BDV33DRAFT_210139</name>
</gene>
<feature type="region of interest" description="Disordered" evidence="1">
    <location>
        <begin position="132"/>
        <end position="157"/>
    </location>
</feature>
<accession>A0A5N6EAS6</accession>
<name>A0A5N6EAS6_9EURO</name>
<dbReference type="AlphaFoldDB" id="A0A5N6EAS6"/>
<protein>
    <submittedName>
        <fullName evidence="2">Uncharacterized protein</fullName>
    </submittedName>
</protein>
<sequence length="157" mass="17705">MDSLQKTIHQEGEGSSPRFGDQVIFFFKELSADGQIIHMQEQHLTFPASGDTFTVLHAVVGVENRLGEHRMAILQQGFNFFLDSITSMRKGEIAEFYVKDLDNTGDKQSECSLFVELKDFYPLPAGYAPAHVGYNPRPENSQENAARPYLDLQSFGR</sequence>
<reference evidence="2 3" key="1">
    <citation type="submission" date="2019-04" db="EMBL/GenBank/DDBJ databases">
        <title>Fungal friends and foes A comparative genomics study of 23 Aspergillus species from section Flavi.</title>
        <authorList>
            <consortium name="DOE Joint Genome Institute"/>
            <person name="Kjaerbolling I."/>
            <person name="Vesth T.C."/>
            <person name="Frisvad J.C."/>
            <person name="Nybo J.L."/>
            <person name="Theobald S."/>
            <person name="Kildgaard S."/>
            <person name="Petersen T.I."/>
            <person name="Kuo A."/>
            <person name="Sato A."/>
            <person name="Lyhne E.K."/>
            <person name="Kogle M.E."/>
            <person name="Wiebenga A."/>
            <person name="Kun R.S."/>
            <person name="Lubbers R.J."/>
            <person name="Makela M.R."/>
            <person name="Barry K."/>
            <person name="Chovatia M."/>
            <person name="Clum A."/>
            <person name="Daum C."/>
            <person name="Haridas S."/>
            <person name="He G."/>
            <person name="LaButti K."/>
            <person name="Lipzen A."/>
            <person name="Mondo S."/>
            <person name="Pangilinan J."/>
            <person name="Riley R."/>
            <person name="Salamov A."/>
            <person name="Simmons B.A."/>
            <person name="Magnuson J.K."/>
            <person name="Henrissat B."/>
            <person name="Mortensen U.H."/>
            <person name="Larsen T.O."/>
            <person name="De vries R.P."/>
            <person name="Grigoriev I.V."/>
            <person name="Machida M."/>
            <person name="Baker S.E."/>
            <person name="Andersen M.R."/>
        </authorList>
    </citation>
    <scope>NUCLEOTIDE SEQUENCE [LARGE SCALE GENOMIC DNA]</scope>
    <source>
        <strain evidence="2 3">CBS 126849</strain>
    </source>
</reference>
<dbReference type="EMBL" id="ML733603">
    <property type="protein sequence ID" value="KAB8213510.1"/>
    <property type="molecule type" value="Genomic_DNA"/>
</dbReference>
<evidence type="ECO:0000256" key="1">
    <source>
        <dbReference type="SAM" id="MobiDB-lite"/>
    </source>
</evidence>
<proteinExistence type="predicted"/>
<keyword evidence="3" id="KW-1185">Reference proteome</keyword>
<evidence type="ECO:0000313" key="2">
    <source>
        <dbReference type="EMBL" id="KAB8213510.1"/>
    </source>
</evidence>